<feature type="chain" id="PRO_5042264100" description="Rieske domain-containing protein" evidence="3">
    <location>
        <begin position="20"/>
        <end position="205"/>
    </location>
</feature>
<name>A0AAD2CLQ1_9STRA</name>
<feature type="signal peptide" evidence="3">
    <location>
        <begin position="1"/>
        <end position="19"/>
    </location>
</feature>
<keyword evidence="5" id="KW-1185">Reference proteome</keyword>
<evidence type="ECO:0000256" key="3">
    <source>
        <dbReference type="SAM" id="SignalP"/>
    </source>
</evidence>
<protein>
    <recommendedName>
        <fullName evidence="6">Rieske domain-containing protein</fullName>
    </recommendedName>
</protein>
<comment type="cofactor">
    <cofactor evidence="1">
        <name>[2Fe-2S] cluster</name>
        <dbReference type="ChEBI" id="CHEBI:190135"/>
    </cofactor>
</comment>
<dbReference type="AlphaFoldDB" id="A0AAD2CLQ1"/>
<evidence type="ECO:0008006" key="6">
    <source>
        <dbReference type="Google" id="ProtNLM"/>
    </source>
</evidence>
<evidence type="ECO:0000256" key="2">
    <source>
        <dbReference type="SAM" id="MobiDB-lite"/>
    </source>
</evidence>
<feature type="region of interest" description="Disordered" evidence="2">
    <location>
        <begin position="39"/>
        <end position="65"/>
    </location>
</feature>
<dbReference type="Proteomes" id="UP001295423">
    <property type="component" value="Unassembled WGS sequence"/>
</dbReference>
<dbReference type="InterPro" id="IPR036922">
    <property type="entry name" value="Rieske_2Fe-2S_sf"/>
</dbReference>
<reference evidence="4" key="1">
    <citation type="submission" date="2023-08" db="EMBL/GenBank/DDBJ databases">
        <authorList>
            <person name="Audoor S."/>
            <person name="Bilcke G."/>
        </authorList>
    </citation>
    <scope>NUCLEOTIDE SEQUENCE</scope>
</reference>
<comment type="caution">
    <text evidence="4">The sequence shown here is derived from an EMBL/GenBank/DDBJ whole genome shotgun (WGS) entry which is preliminary data.</text>
</comment>
<evidence type="ECO:0000313" key="5">
    <source>
        <dbReference type="Proteomes" id="UP001295423"/>
    </source>
</evidence>
<proteinExistence type="predicted"/>
<keyword evidence="3" id="KW-0732">Signal</keyword>
<feature type="compositionally biased region" description="Gly residues" evidence="2">
    <location>
        <begin position="46"/>
        <end position="59"/>
    </location>
</feature>
<accession>A0AAD2CLQ1</accession>
<gene>
    <name evidence="4" type="ORF">CYCCA115_LOCUS5210</name>
</gene>
<dbReference type="PANTHER" id="PTHR21496">
    <property type="entry name" value="FERREDOXIN-RELATED"/>
    <property type="match status" value="1"/>
</dbReference>
<sequence length="205" mass="21703">MKLSTIIVTISWMLFAADAYMPMGVTTRRSTMTMKRGRGSFKKEVNGGGDKSVGGGSTAGMGPSRNWINTNQKVEVLPKDDGKVSLLETGAFLLKDAATNPNGAVGVAKYEGETHCFDSACPQCKIPLTKAKVLPANEETGSAPRLSCDFCKSTYNLKTGEKLASAEKAGFFGGIANAVFSSQENGPLRIFALGEKAGNILFSMD</sequence>
<dbReference type="GO" id="GO:0051537">
    <property type="term" value="F:2 iron, 2 sulfur cluster binding"/>
    <property type="evidence" value="ECO:0007669"/>
    <property type="project" value="InterPro"/>
</dbReference>
<dbReference type="SUPFAM" id="SSF50022">
    <property type="entry name" value="ISP domain"/>
    <property type="match status" value="1"/>
</dbReference>
<organism evidence="4 5">
    <name type="scientific">Cylindrotheca closterium</name>
    <dbReference type="NCBI Taxonomy" id="2856"/>
    <lineage>
        <taxon>Eukaryota</taxon>
        <taxon>Sar</taxon>
        <taxon>Stramenopiles</taxon>
        <taxon>Ochrophyta</taxon>
        <taxon>Bacillariophyta</taxon>
        <taxon>Bacillariophyceae</taxon>
        <taxon>Bacillariophycidae</taxon>
        <taxon>Bacillariales</taxon>
        <taxon>Bacillariaceae</taxon>
        <taxon>Cylindrotheca</taxon>
    </lineage>
</organism>
<dbReference type="Gene3D" id="2.102.10.10">
    <property type="entry name" value="Rieske [2Fe-2S] iron-sulphur domain"/>
    <property type="match status" value="1"/>
</dbReference>
<evidence type="ECO:0000256" key="1">
    <source>
        <dbReference type="ARBA" id="ARBA00034078"/>
    </source>
</evidence>
<dbReference type="EMBL" id="CAKOGP040000557">
    <property type="protein sequence ID" value="CAJ1936475.1"/>
    <property type="molecule type" value="Genomic_DNA"/>
</dbReference>
<evidence type="ECO:0000313" key="4">
    <source>
        <dbReference type="EMBL" id="CAJ1936475.1"/>
    </source>
</evidence>
<dbReference type="PANTHER" id="PTHR21496:SF0">
    <property type="entry name" value="RIESKE DOMAIN-CONTAINING PROTEIN"/>
    <property type="match status" value="1"/>
</dbReference>